<keyword evidence="3" id="KW-1185">Reference proteome</keyword>
<feature type="domain" description="VQ" evidence="1">
    <location>
        <begin position="81"/>
        <end position="102"/>
    </location>
</feature>
<comment type="caution">
    <text evidence="2">The sequence shown here is derived from an EMBL/GenBank/DDBJ whole genome shotgun (WGS) entry which is preliminary data.</text>
</comment>
<reference evidence="2 3" key="1">
    <citation type="journal article" date="2018" name="Nat. Genet.">
        <title>The Rosa genome provides new insights in the design of modern roses.</title>
        <authorList>
            <person name="Bendahmane M."/>
        </authorList>
    </citation>
    <scope>NUCLEOTIDE SEQUENCE [LARGE SCALE GENOMIC DNA]</scope>
    <source>
        <strain evidence="3">cv. Old Blush</strain>
    </source>
</reference>
<dbReference type="InterPro" id="IPR039609">
    <property type="entry name" value="VQ_15/22"/>
</dbReference>
<protein>
    <recommendedName>
        <fullName evidence="1">VQ domain-containing protein</fullName>
    </recommendedName>
</protein>
<dbReference type="Pfam" id="PF05678">
    <property type="entry name" value="VQ"/>
    <property type="match status" value="1"/>
</dbReference>
<name>A0A2P6Q7B2_ROSCH</name>
<dbReference type="PANTHER" id="PTHR33179:SF30">
    <property type="entry name" value="VQ DOMAIN-CONTAINING PROTEIN"/>
    <property type="match status" value="1"/>
</dbReference>
<dbReference type="OMA" id="QQFTGCA"/>
<gene>
    <name evidence="2" type="ORF">RchiOBHm_Chr5g0020711</name>
</gene>
<dbReference type="Gramene" id="PRQ30078">
    <property type="protein sequence ID" value="PRQ30078"/>
    <property type="gene ID" value="RchiOBHm_Chr5g0020711"/>
</dbReference>
<sequence>MVPGSNEWEQYYQKSFTATPMNGGGIISSDSTGVTTSSSAVVTDQSFISTSPNNGGQLTPTGSVAKPIRRRSRVSKKTPITLLNANANNFRALVQQFTGCAASSTPISFGNQKGPINLSFGVNSAGTSSVVMAPFENPNYSYNQQQQQQQLQRLAQAQQQQRHPLLQLQENHVQLHQEEQQRMYPFDNVSGSDHVFHYSSNSSSSGYNPMQAGMEIGDGFEVMDQEDISLHELLD</sequence>
<dbReference type="Proteomes" id="UP000238479">
    <property type="component" value="Chromosome 5"/>
</dbReference>
<evidence type="ECO:0000313" key="3">
    <source>
        <dbReference type="Proteomes" id="UP000238479"/>
    </source>
</evidence>
<evidence type="ECO:0000259" key="1">
    <source>
        <dbReference type="Pfam" id="PF05678"/>
    </source>
</evidence>
<dbReference type="EMBL" id="PDCK01000043">
    <property type="protein sequence ID" value="PRQ30078.1"/>
    <property type="molecule type" value="Genomic_DNA"/>
</dbReference>
<dbReference type="AlphaFoldDB" id="A0A2P6Q7B2"/>
<dbReference type="PANTHER" id="PTHR33179">
    <property type="entry name" value="VQ MOTIF-CONTAINING PROTEIN"/>
    <property type="match status" value="1"/>
</dbReference>
<proteinExistence type="predicted"/>
<dbReference type="STRING" id="74649.A0A2P6Q7B2"/>
<organism evidence="2 3">
    <name type="scientific">Rosa chinensis</name>
    <name type="common">China rose</name>
    <dbReference type="NCBI Taxonomy" id="74649"/>
    <lineage>
        <taxon>Eukaryota</taxon>
        <taxon>Viridiplantae</taxon>
        <taxon>Streptophyta</taxon>
        <taxon>Embryophyta</taxon>
        <taxon>Tracheophyta</taxon>
        <taxon>Spermatophyta</taxon>
        <taxon>Magnoliopsida</taxon>
        <taxon>eudicotyledons</taxon>
        <taxon>Gunneridae</taxon>
        <taxon>Pentapetalae</taxon>
        <taxon>rosids</taxon>
        <taxon>fabids</taxon>
        <taxon>Rosales</taxon>
        <taxon>Rosaceae</taxon>
        <taxon>Rosoideae</taxon>
        <taxon>Rosoideae incertae sedis</taxon>
        <taxon>Rosa</taxon>
    </lineage>
</organism>
<dbReference type="InterPro" id="IPR008889">
    <property type="entry name" value="VQ"/>
</dbReference>
<accession>A0A2P6Q7B2</accession>
<evidence type="ECO:0000313" key="2">
    <source>
        <dbReference type="EMBL" id="PRQ30078.1"/>
    </source>
</evidence>